<proteinExistence type="predicted"/>
<dbReference type="RefSeq" id="WP_331256391.1">
    <property type="nucleotide sequence ID" value="NZ_CP133270.1"/>
</dbReference>
<name>A0ABZ2C5D5_9PROT</name>
<sequence>MKNFIFFCGVILSNASNLFSHPIVPDINGFEFVEASHTKKFQSKDGRNWEFRFHKHIPSIIPASTPGFHYEVHKFYSELQSYDGKIPFAAYEVYVGTTPEKLSFFPDLTFYLLLEHNPQWGG</sequence>
<dbReference type="EMBL" id="CP133270">
    <property type="protein sequence ID" value="WVX67704.1"/>
    <property type="molecule type" value="Genomic_DNA"/>
</dbReference>
<gene>
    <name evidence="1" type="ORF">Bealeia1_01920</name>
</gene>
<organism evidence="1 2">
    <name type="scientific">Candidatus Bealeia paramacronuclearis</name>
    <dbReference type="NCBI Taxonomy" id="1921001"/>
    <lineage>
        <taxon>Bacteria</taxon>
        <taxon>Pseudomonadati</taxon>
        <taxon>Pseudomonadota</taxon>
        <taxon>Alphaproteobacteria</taxon>
        <taxon>Holosporales</taxon>
        <taxon>Holosporaceae</taxon>
        <taxon>Candidatus Bealeia</taxon>
    </lineage>
</organism>
<evidence type="ECO:0000313" key="2">
    <source>
        <dbReference type="Proteomes" id="UP001330434"/>
    </source>
</evidence>
<keyword evidence="2" id="KW-1185">Reference proteome</keyword>
<dbReference type="Proteomes" id="UP001330434">
    <property type="component" value="Chromosome"/>
</dbReference>
<accession>A0ABZ2C5D5</accession>
<protein>
    <submittedName>
        <fullName evidence="1">Uncharacterized protein</fullName>
    </submittedName>
</protein>
<evidence type="ECO:0000313" key="1">
    <source>
        <dbReference type="EMBL" id="WVX67704.1"/>
    </source>
</evidence>
<reference evidence="1 2" key="1">
    <citation type="journal article" date="2024" name="Environ. Microbiol.">
        <title>Novel evolutionary insights on the interactions of the Holosporales (Alphaproteobacteria) with eukaryotic hosts from comparative genomics.</title>
        <authorList>
            <person name="Giovannini M."/>
            <person name="Petroni G."/>
            <person name="Castelli M."/>
        </authorList>
    </citation>
    <scope>NUCLEOTIDE SEQUENCE [LARGE SCALE GENOMIC DNA]</scope>
    <source>
        <strain evidence="1 2">US_Bl 15I1</strain>
    </source>
</reference>